<protein>
    <submittedName>
        <fullName evidence="2">Ribosomal-protein-L7p-serine acetyltransferase</fullName>
        <ecNumber evidence="2">2.3.1.-</ecNumber>
    </submittedName>
</protein>
<dbReference type="Gene3D" id="3.40.630.30">
    <property type="match status" value="1"/>
</dbReference>
<feature type="domain" description="N-acetyltransferase" evidence="1">
    <location>
        <begin position="10"/>
        <end position="116"/>
    </location>
</feature>
<dbReference type="PANTHER" id="PTHR43441">
    <property type="entry name" value="RIBOSOMAL-PROTEIN-SERINE ACETYLTRANSFERASE"/>
    <property type="match status" value="1"/>
</dbReference>
<dbReference type="Proteomes" id="UP000254502">
    <property type="component" value="Unassembled WGS sequence"/>
</dbReference>
<dbReference type="Pfam" id="PF13302">
    <property type="entry name" value="Acetyltransf_3"/>
    <property type="match status" value="1"/>
</dbReference>
<dbReference type="AlphaFoldDB" id="A0A380DJR2"/>
<dbReference type="InterPro" id="IPR051908">
    <property type="entry name" value="Ribosomal_N-acetyltransferase"/>
</dbReference>
<evidence type="ECO:0000313" key="3">
    <source>
        <dbReference type="Proteomes" id="UP000254502"/>
    </source>
</evidence>
<accession>A0A380DJR2</accession>
<organism evidence="2 3">
    <name type="scientific">Staphylococcus aureus</name>
    <dbReference type="NCBI Taxonomy" id="1280"/>
    <lineage>
        <taxon>Bacteria</taxon>
        <taxon>Bacillati</taxon>
        <taxon>Bacillota</taxon>
        <taxon>Bacilli</taxon>
        <taxon>Bacillales</taxon>
        <taxon>Staphylococcaceae</taxon>
        <taxon>Staphylococcus</taxon>
    </lineage>
</organism>
<dbReference type="EC" id="2.3.1.-" evidence="2"/>
<dbReference type="EMBL" id="UHAQ01000002">
    <property type="protein sequence ID" value="SUK32129.1"/>
    <property type="molecule type" value="Genomic_DNA"/>
</dbReference>
<keyword evidence="2" id="KW-0012">Acyltransferase</keyword>
<dbReference type="GO" id="GO:0008999">
    <property type="term" value="F:protein-N-terminal-alanine acetyltransferase activity"/>
    <property type="evidence" value="ECO:0007669"/>
    <property type="project" value="TreeGrafter"/>
</dbReference>
<dbReference type="GO" id="GO:0005737">
    <property type="term" value="C:cytoplasm"/>
    <property type="evidence" value="ECO:0007669"/>
    <property type="project" value="TreeGrafter"/>
</dbReference>
<evidence type="ECO:0000313" key="2">
    <source>
        <dbReference type="EMBL" id="SUK32129.1"/>
    </source>
</evidence>
<gene>
    <name evidence="2" type="primary">ydaF_2</name>
    <name evidence="2" type="ORF">NCTC5664_00376</name>
</gene>
<dbReference type="SUPFAM" id="SSF55729">
    <property type="entry name" value="Acyl-CoA N-acyltransferases (Nat)"/>
    <property type="match status" value="1"/>
</dbReference>
<name>A0A380DJR2_STAAU</name>
<sequence>MFGMKVNGQITLKILEAHDTEALFNLVNRSRNSLREWLPWVDAAEQPSDTRAFIKRGLLQFADGNGFQCGIWYEGTLVGVIGLHEINHMHRKTSLGYYLDKQFEGHGIMTQAVEAFDKVLLR</sequence>
<dbReference type="GO" id="GO:1990189">
    <property type="term" value="F:protein N-terminal-serine acetyltransferase activity"/>
    <property type="evidence" value="ECO:0007669"/>
    <property type="project" value="TreeGrafter"/>
</dbReference>
<dbReference type="InterPro" id="IPR016181">
    <property type="entry name" value="Acyl_CoA_acyltransferase"/>
</dbReference>
<evidence type="ECO:0000259" key="1">
    <source>
        <dbReference type="Pfam" id="PF13302"/>
    </source>
</evidence>
<dbReference type="PANTHER" id="PTHR43441:SF12">
    <property type="entry name" value="RIBOSOMAL N-ACETYLTRANSFERASE YDAF-RELATED"/>
    <property type="match status" value="1"/>
</dbReference>
<proteinExistence type="predicted"/>
<dbReference type="InterPro" id="IPR000182">
    <property type="entry name" value="GNAT_dom"/>
</dbReference>
<reference evidence="2 3" key="1">
    <citation type="submission" date="2018-06" db="EMBL/GenBank/DDBJ databases">
        <authorList>
            <consortium name="Pathogen Informatics"/>
            <person name="Doyle S."/>
        </authorList>
    </citation>
    <scope>NUCLEOTIDE SEQUENCE [LARGE SCALE GENOMIC DNA]</scope>
    <source>
        <strain evidence="2 3">NCTC5664</strain>
    </source>
</reference>
<keyword evidence="2" id="KW-0808">Transferase</keyword>